<reference evidence="9" key="1">
    <citation type="submission" date="2005-07" db="EMBL/GenBank/DDBJ databases">
        <title>Complete sequence of Thermobifida fusca YX.</title>
        <authorList>
            <consortium name="US DOE Joint Genome Institute"/>
            <person name="Copeland A."/>
            <person name="Lucas S."/>
            <person name="Lapidus A."/>
            <person name="Barry K."/>
            <person name="Detter J.C."/>
            <person name="Glavina T."/>
            <person name="Hammon N."/>
            <person name="Israni S."/>
            <person name="Pitluck S."/>
            <person name="Di Bartolo G."/>
            <person name="Chain P."/>
            <person name="Schmutz J."/>
            <person name="Larimer F."/>
            <person name="Land M."/>
            <person name="Lykidis A."/>
            <person name="Richardson P."/>
        </authorList>
    </citation>
    <scope>NUCLEOTIDE SEQUENCE</scope>
    <source>
        <strain evidence="9">YX</strain>
    </source>
</reference>
<dbReference type="STRING" id="269800.Tfu_2314"/>
<evidence type="ECO:0000256" key="6">
    <source>
        <dbReference type="ARBA" id="ARBA00022989"/>
    </source>
</evidence>
<evidence type="ECO:0000313" key="9">
    <source>
        <dbReference type="EMBL" id="AAZ56347.1"/>
    </source>
</evidence>
<name>Q47MH3_THEFY</name>
<feature type="transmembrane region" description="Helical" evidence="8">
    <location>
        <begin position="86"/>
        <end position="106"/>
    </location>
</feature>
<evidence type="ECO:0000256" key="4">
    <source>
        <dbReference type="ARBA" id="ARBA00022475"/>
    </source>
</evidence>
<proteinExistence type="inferred from homology"/>
<accession>Q47MH3</accession>
<evidence type="ECO:0000256" key="2">
    <source>
        <dbReference type="ARBA" id="ARBA00010692"/>
    </source>
</evidence>
<evidence type="ECO:0000256" key="5">
    <source>
        <dbReference type="ARBA" id="ARBA00022692"/>
    </source>
</evidence>
<dbReference type="eggNOG" id="COG1268">
    <property type="taxonomic scope" value="Bacteria"/>
</dbReference>
<sequence>MATMGLEISSKTVYGPRTWTMTVSPSSSPRYRGLTARDLALIALFAALLAAMSLVPGIPVGSVPITLQTLIVMLAPAILGAKRGVLAIATFLALALAGLPILSGGGGGLASFAGPSGGFLISWIFVALVIGLLTDRMLPAYRFWPGLLINLVGGIGVCYLIGGPWMAVVAGLDATAALIALAAFVPGDVIKAVVATLIAASVHRAYPVPPAGHRVSAAGPRS</sequence>
<evidence type="ECO:0000256" key="7">
    <source>
        <dbReference type="ARBA" id="ARBA00023136"/>
    </source>
</evidence>
<feature type="transmembrane region" description="Helical" evidence="8">
    <location>
        <begin position="112"/>
        <end position="134"/>
    </location>
</feature>
<evidence type="ECO:0000256" key="3">
    <source>
        <dbReference type="ARBA" id="ARBA00022448"/>
    </source>
</evidence>
<keyword evidence="3" id="KW-0813">Transport</keyword>
<dbReference type="PANTHER" id="PTHR34295:SF4">
    <property type="entry name" value="BIOTIN TRANSPORTER BIOY-RELATED"/>
    <property type="match status" value="1"/>
</dbReference>
<dbReference type="PANTHER" id="PTHR34295">
    <property type="entry name" value="BIOTIN TRANSPORTER BIOY"/>
    <property type="match status" value="1"/>
</dbReference>
<keyword evidence="6 8" id="KW-1133">Transmembrane helix</keyword>
<dbReference type="EMBL" id="CP000088">
    <property type="protein sequence ID" value="AAZ56347.1"/>
    <property type="molecule type" value="Genomic_DNA"/>
</dbReference>
<feature type="transmembrane region" description="Helical" evidence="8">
    <location>
        <begin position="174"/>
        <end position="200"/>
    </location>
</feature>
<dbReference type="HOGENOM" id="CLU_077931_0_1_11"/>
<comment type="similarity">
    <text evidence="2">Belongs to the BioY family.</text>
</comment>
<feature type="transmembrane region" description="Helical" evidence="8">
    <location>
        <begin position="39"/>
        <end position="55"/>
    </location>
</feature>
<keyword evidence="5 8" id="KW-0812">Transmembrane</keyword>
<dbReference type="Gene3D" id="1.10.1760.20">
    <property type="match status" value="1"/>
</dbReference>
<feature type="transmembrane region" description="Helical" evidence="8">
    <location>
        <begin position="146"/>
        <end position="168"/>
    </location>
</feature>
<protein>
    <submittedName>
        <fullName evidence="9">Similar to Uncharacterized conserved protein</fullName>
    </submittedName>
</protein>
<organism evidence="9">
    <name type="scientific">Thermobifida fusca (strain YX)</name>
    <dbReference type="NCBI Taxonomy" id="269800"/>
    <lineage>
        <taxon>Bacteria</taxon>
        <taxon>Bacillati</taxon>
        <taxon>Actinomycetota</taxon>
        <taxon>Actinomycetes</taxon>
        <taxon>Streptosporangiales</taxon>
        <taxon>Nocardiopsidaceae</taxon>
        <taxon>Thermobifida</taxon>
    </lineage>
</organism>
<dbReference type="GO" id="GO:0015225">
    <property type="term" value="F:biotin transmembrane transporter activity"/>
    <property type="evidence" value="ECO:0007669"/>
    <property type="project" value="InterPro"/>
</dbReference>
<dbReference type="AlphaFoldDB" id="Q47MH3"/>
<gene>
    <name evidence="9" type="ordered locus">Tfu_2314</name>
</gene>
<evidence type="ECO:0000256" key="8">
    <source>
        <dbReference type="SAM" id="Phobius"/>
    </source>
</evidence>
<dbReference type="InterPro" id="IPR003784">
    <property type="entry name" value="BioY"/>
</dbReference>
<keyword evidence="7 8" id="KW-0472">Membrane</keyword>
<comment type="subcellular location">
    <subcellularLocation>
        <location evidence="1">Cell membrane</location>
        <topology evidence="1">Multi-pass membrane protein</topology>
    </subcellularLocation>
</comment>
<keyword evidence="4" id="KW-1003">Cell membrane</keyword>
<dbReference type="KEGG" id="tfu:Tfu_2314"/>
<dbReference type="Pfam" id="PF02632">
    <property type="entry name" value="BioY"/>
    <property type="match status" value="1"/>
</dbReference>
<dbReference type="GO" id="GO:0005886">
    <property type="term" value="C:plasma membrane"/>
    <property type="evidence" value="ECO:0007669"/>
    <property type="project" value="UniProtKB-SubCell"/>
</dbReference>
<evidence type="ECO:0000256" key="1">
    <source>
        <dbReference type="ARBA" id="ARBA00004651"/>
    </source>
</evidence>